<gene>
    <name evidence="1" type="ORF">A3C11_00795</name>
</gene>
<dbReference type="AlphaFoldDB" id="A0A1G2KM07"/>
<dbReference type="Proteomes" id="UP000177362">
    <property type="component" value="Unassembled WGS sequence"/>
</dbReference>
<organism evidence="1 2">
    <name type="scientific">Candidatus Sungbacteria bacterium RIFCSPHIGHO2_02_FULL_49_12</name>
    <dbReference type="NCBI Taxonomy" id="1802271"/>
    <lineage>
        <taxon>Bacteria</taxon>
        <taxon>Candidatus Sungiibacteriota</taxon>
    </lineage>
</organism>
<evidence type="ECO:0000313" key="1">
    <source>
        <dbReference type="EMBL" id="OHA00294.1"/>
    </source>
</evidence>
<dbReference type="EMBL" id="MHQJ01000052">
    <property type="protein sequence ID" value="OHA00294.1"/>
    <property type="molecule type" value="Genomic_DNA"/>
</dbReference>
<reference evidence="1 2" key="1">
    <citation type="journal article" date="2016" name="Nat. Commun.">
        <title>Thousands of microbial genomes shed light on interconnected biogeochemical processes in an aquifer system.</title>
        <authorList>
            <person name="Anantharaman K."/>
            <person name="Brown C.T."/>
            <person name="Hug L.A."/>
            <person name="Sharon I."/>
            <person name="Castelle C.J."/>
            <person name="Probst A.J."/>
            <person name="Thomas B.C."/>
            <person name="Singh A."/>
            <person name="Wilkins M.J."/>
            <person name="Karaoz U."/>
            <person name="Brodie E.L."/>
            <person name="Williams K.H."/>
            <person name="Hubbard S.S."/>
            <person name="Banfield J.F."/>
        </authorList>
    </citation>
    <scope>NUCLEOTIDE SEQUENCE [LARGE SCALE GENOMIC DNA]</scope>
</reference>
<proteinExistence type="predicted"/>
<evidence type="ECO:0000313" key="2">
    <source>
        <dbReference type="Proteomes" id="UP000177362"/>
    </source>
</evidence>
<accession>A0A1G2KM07</accession>
<protein>
    <submittedName>
        <fullName evidence="1">Uncharacterized protein</fullName>
    </submittedName>
</protein>
<dbReference type="STRING" id="1802271.A3C11_00795"/>
<name>A0A1G2KM07_9BACT</name>
<comment type="caution">
    <text evidence="1">The sequence shown here is derived from an EMBL/GenBank/DDBJ whole genome shotgun (WGS) entry which is preliminary data.</text>
</comment>
<sequence>MSGIVVAMFATIAAGSLVLGLACDLIWVLSQGRVGVPGICCIARHKRVLEEALRAANERVTGAAPATLHELPRSQ</sequence>